<keyword evidence="5" id="KW-0378">Hydrolase</keyword>
<gene>
    <name evidence="11" type="ORF">VNO77_07049</name>
</gene>
<dbReference type="Proteomes" id="UP001367508">
    <property type="component" value="Unassembled WGS sequence"/>
</dbReference>
<evidence type="ECO:0000256" key="6">
    <source>
        <dbReference type="ARBA" id="ARBA00022837"/>
    </source>
</evidence>
<evidence type="ECO:0000256" key="3">
    <source>
        <dbReference type="ARBA" id="ARBA00022723"/>
    </source>
</evidence>
<evidence type="ECO:0000313" key="12">
    <source>
        <dbReference type="Proteomes" id="UP001367508"/>
    </source>
</evidence>
<proteinExistence type="predicted"/>
<dbReference type="PANTHER" id="PTHR18896:SF124">
    <property type="entry name" value="PHOSPHOLIPASE D"/>
    <property type="match status" value="1"/>
</dbReference>
<evidence type="ECO:0000256" key="9">
    <source>
        <dbReference type="SAM" id="MobiDB-lite"/>
    </source>
</evidence>
<keyword evidence="12" id="KW-1185">Reference proteome</keyword>
<sequence length="426" mass="48321">MGNIGGCPREPWHDLHCKIDGPAAYDVLTNFEERWLGAAKPQGNKKLKSLDNDALLNLDRIPDIINASNAPSVGDDNPEAWHVQIFRSVDSNSVKEFSKEPKDASSMNLVCGKNVLIDMSIHAAYVKAIRAAQHYIYIETRYFLGSSYNWSALKDLGANNLIPMEIALKIAEKIRANERFAVYIVIPMWPEGVPTEYSIQRILFWQKKTMEMMYETIYEVLVEVGLEAEYCPQDFLNFFCLGNREAVDMSENTTVSGTTPPVNSPQAMGRNNRRFMIHVHSKGMIVDDEYVILGSANINQRSMEGTRDTEIAMGAYQPHHTWARKHCYPRGQVHGYRMSLWAEHTGTIENCFLQPESLECVRRVRTMGEMNWKNFSAEHVTEMKGHLIKYPVEVDEKGKVRPLPGHDEFPDVGGKIVGSYPSSQES</sequence>
<dbReference type="InterPro" id="IPR024632">
    <property type="entry name" value="PLipase_D_C"/>
</dbReference>
<dbReference type="PROSITE" id="PS50035">
    <property type="entry name" value="PLD"/>
    <property type="match status" value="1"/>
</dbReference>
<keyword evidence="4" id="KW-0677">Repeat</keyword>
<keyword evidence="6" id="KW-0106">Calcium</keyword>
<dbReference type="Gene3D" id="3.30.870.10">
    <property type="entry name" value="Endonuclease Chain A"/>
    <property type="match status" value="2"/>
</dbReference>
<dbReference type="Pfam" id="PF00614">
    <property type="entry name" value="PLDc"/>
    <property type="match status" value="1"/>
</dbReference>
<feature type="domain" description="PLD phosphodiesterase" evidence="10">
    <location>
        <begin position="275"/>
        <end position="302"/>
    </location>
</feature>
<dbReference type="GO" id="GO:0004630">
    <property type="term" value="F:phospholipase D activity"/>
    <property type="evidence" value="ECO:0007669"/>
    <property type="project" value="UniProtKB-EC"/>
</dbReference>
<dbReference type="InterPro" id="IPR001736">
    <property type="entry name" value="PLipase_D/transphosphatidylase"/>
</dbReference>
<evidence type="ECO:0000256" key="4">
    <source>
        <dbReference type="ARBA" id="ARBA00022737"/>
    </source>
</evidence>
<dbReference type="InterPro" id="IPR015679">
    <property type="entry name" value="PLipase_D_fam"/>
</dbReference>
<evidence type="ECO:0000256" key="8">
    <source>
        <dbReference type="ARBA" id="ARBA00023098"/>
    </source>
</evidence>
<keyword evidence="3" id="KW-0479">Metal-binding</keyword>
<evidence type="ECO:0000313" key="11">
    <source>
        <dbReference type="EMBL" id="KAK7349579.1"/>
    </source>
</evidence>
<keyword evidence="8" id="KW-0443">Lipid metabolism</keyword>
<dbReference type="GO" id="GO:0009395">
    <property type="term" value="P:phospholipid catabolic process"/>
    <property type="evidence" value="ECO:0007669"/>
    <property type="project" value="TreeGrafter"/>
</dbReference>
<evidence type="ECO:0000259" key="10">
    <source>
        <dbReference type="PROSITE" id="PS50035"/>
    </source>
</evidence>
<keyword evidence="7" id="KW-0442">Lipid degradation</keyword>
<comment type="caution">
    <text evidence="11">The sequence shown here is derived from an EMBL/GenBank/DDBJ whole genome shotgun (WGS) entry which is preliminary data.</text>
</comment>
<protein>
    <recommendedName>
        <fullName evidence="2">phospholipase D</fullName>
        <ecNumber evidence="2">3.1.4.4</ecNumber>
    </recommendedName>
</protein>
<comment type="catalytic activity">
    <reaction evidence="1">
        <text>a 1,2-diacyl-sn-glycero-3-phosphocholine + H2O = a 1,2-diacyl-sn-glycero-3-phosphate + choline + H(+)</text>
        <dbReference type="Rhea" id="RHEA:14445"/>
        <dbReference type="ChEBI" id="CHEBI:15354"/>
        <dbReference type="ChEBI" id="CHEBI:15377"/>
        <dbReference type="ChEBI" id="CHEBI:15378"/>
        <dbReference type="ChEBI" id="CHEBI:57643"/>
        <dbReference type="ChEBI" id="CHEBI:58608"/>
        <dbReference type="EC" id="3.1.4.4"/>
    </reaction>
</comment>
<reference evidence="11 12" key="1">
    <citation type="submission" date="2024-01" db="EMBL/GenBank/DDBJ databases">
        <title>The genomes of 5 underutilized Papilionoideae crops provide insights into root nodulation and disease resistanc.</title>
        <authorList>
            <person name="Jiang F."/>
        </authorList>
    </citation>
    <scope>NUCLEOTIDE SEQUENCE [LARGE SCALE GENOMIC DNA]</scope>
    <source>
        <strain evidence="11">LVBAO_FW01</strain>
        <tissue evidence="11">Leaves</tissue>
    </source>
</reference>
<dbReference type="AlphaFoldDB" id="A0AAN9QVY8"/>
<organism evidence="11 12">
    <name type="scientific">Canavalia gladiata</name>
    <name type="common">Sword bean</name>
    <name type="synonym">Dolichos gladiatus</name>
    <dbReference type="NCBI Taxonomy" id="3824"/>
    <lineage>
        <taxon>Eukaryota</taxon>
        <taxon>Viridiplantae</taxon>
        <taxon>Streptophyta</taxon>
        <taxon>Embryophyta</taxon>
        <taxon>Tracheophyta</taxon>
        <taxon>Spermatophyta</taxon>
        <taxon>Magnoliopsida</taxon>
        <taxon>eudicotyledons</taxon>
        <taxon>Gunneridae</taxon>
        <taxon>Pentapetalae</taxon>
        <taxon>rosids</taxon>
        <taxon>fabids</taxon>
        <taxon>Fabales</taxon>
        <taxon>Fabaceae</taxon>
        <taxon>Papilionoideae</taxon>
        <taxon>50 kb inversion clade</taxon>
        <taxon>NPAAA clade</taxon>
        <taxon>indigoferoid/millettioid clade</taxon>
        <taxon>Phaseoleae</taxon>
        <taxon>Canavalia</taxon>
    </lineage>
</organism>
<dbReference type="Pfam" id="PF12357">
    <property type="entry name" value="PLD_C"/>
    <property type="match status" value="1"/>
</dbReference>
<name>A0AAN9QVY8_CANGL</name>
<dbReference type="GO" id="GO:0046872">
    <property type="term" value="F:metal ion binding"/>
    <property type="evidence" value="ECO:0007669"/>
    <property type="project" value="UniProtKB-KW"/>
</dbReference>
<evidence type="ECO:0000256" key="1">
    <source>
        <dbReference type="ARBA" id="ARBA00000798"/>
    </source>
</evidence>
<dbReference type="GO" id="GO:0005886">
    <property type="term" value="C:plasma membrane"/>
    <property type="evidence" value="ECO:0007669"/>
    <property type="project" value="TreeGrafter"/>
</dbReference>
<evidence type="ECO:0000256" key="7">
    <source>
        <dbReference type="ARBA" id="ARBA00022963"/>
    </source>
</evidence>
<dbReference type="SUPFAM" id="SSF56024">
    <property type="entry name" value="Phospholipase D/nuclease"/>
    <property type="match status" value="2"/>
</dbReference>
<evidence type="ECO:0000256" key="5">
    <source>
        <dbReference type="ARBA" id="ARBA00022801"/>
    </source>
</evidence>
<feature type="region of interest" description="Disordered" evidence="9">
    <location>
        <begin position="401"/>
        <end position="426"/>
    </location>
</feature>
<evidence type="ECO:0000256" key="2">
    <source>
        <dbReference type="ARBA" id="ARBA00012027"/>
    </source>
</evidence>
<dbReference type="EC" id="3.1.4.4" evidence="2"/>
<dbReference type="PANTHER" id="PTHR18896">
    <property type="entry name" value="PHOSPHOLIPASE D"/>
    <property type="match status" value="1"/>
</dbReference>
<dbReference type="EMBL" id="JAYMYQ010000002">
    <property type="protein sequence ID" value="KAK7349579.1"/>
    <property type="molecule type" value="Genomic_DNA"/>
</dbReference>
<accession>A0AAN9QVY8</accession>
<dbReference type="SMART" id="SM00155">
    <property type="entry name" value="PLDc"/>
    <property type="match status" value="1"/>
</dbReference>